<dbReference type="GO" id="GO:0015087">
    <property type="term" value="F:cobalt ion transmembrane transporter activity"/>
    <property type="evidence" value="ECO:0007669"/>
    <property type="project" value="UniProtKB-UniRule"/>
</dbReference>
<comment type="subcellular location">
    <subcellularLocation>
        <location evidence="1">Cell membrane</location>
        <topology evidence="1">Multi-pass membrane protein</topology>
    </subcellularLocation>
    <subcellularLocation>
        <location evidence="12">Membrane</location>
        <topology evidence="12">Multi-pass membrane protein</topology>
    </subcellularLocation>
</comment>
<evidence type="ECO:0000256" key="2">
    <source>
        <dbReference type="ARBA" id="ARBA00009765"/>
    </source>
</evidence>
<dbReference type="SUPFAM" id="SSF144083">
    <property type="entry name" value="Magnesium transport protein CorA, transmembrane region"/>
    <property type="match status" value="1"/>
</dbReference>
<feature type="transmembrane region" description="Helical" evidence="12">
    <location>
        <begin position="289"/>
        <end position="309"/>
    </location>
</feature>
<evidence type="ECO:0000256" key="7">
    <source>
        <dbReference type="ARBA" id="ARBA00022989"/>
    </source>
</evidence>
<dbReference type="RefSeq" id="WP_079491392.1">
    <property type="nucleotide sequence ID" value="NZ_FUZT01000004.1"/>
</dbReference>
<evidence type="ECO:0000256" key="6">
    <source>
        <dbReference type="ARBA" id="ARBA00022842"/>
    </source>
</evidence>
<dbReference type="GO" id="GO:0000287">
    <property type="term" value="F:magnesium ion binding"/>
    <property type="evidence" value="ECO:0007669"/>
    <property type="project" value="TreeGrafter"/>
</dbReference>
<gene>
    <name evidence="12" type="primary">corA</name>
    <name evidence="13" type="ORF">SAMN02194393_02075</name>
</gene>
<dbReference type="Proteomes" id="UP000190285">
    <property type="component" value="Unassembled WGS sequence"/>
</dbReference>
<dbReference type="NCBIfam" id="TIGR00383">
    <property type="entry name" value="corA"/>
    <property type="match status" value="1"/>
</dbReference>
<evidence type="ECO:0000256" key="5">
    <source>
        <dbReference type="ARBA" id="ARBA00022692"/>
    </source>
</evidence>
<evidence type="ECO:0000313" key="13">
    <source>
        <dbReference type="EMBL" id="SKC66128.1"/>
    </source>
</evidence>
<dbReference type="CDD" id="cd12831">
    <property type="entry name" value="TmCorA-like_u2"/>
    <property type="match status" value="1"/>
</dbReference>
<dbReference type="AlphaFoldDB" id="A0A1T5KS90"/>
<protein>
    <recommendedName>
        <fullName evidence="12">Magnesium transport protein CorA</fullName>
    </recommendedName>
</protein>
<comment type="catalytic activity">
    <reaction evidence="10">
        <text>Mg(2+)(in) = Mg(2+)(out)</text>
        <dbReference type="Rhea" id="RHEA:29827"/>
        <dbReference type="ChEBI" id="CHEBI:18420"/>
    </reaction>
</comment>
<dbReference type="PANTHER" id="PTHR46494">
    <property type="entry name" value="CORA FAMILY METAL ION TRANSPORTER (EUROFUNG)"/>
    <property type="match status" value="1"/>
</dbReference>
<dbReference type="SUPFAM" id="SSF143865">
    <property type="entry name" value="CorA soluble domain-like"/>
    <property type="match status" value="1"/>
</dbReference>
<dbReference type="InterPro" id="IPR004488">
    <property type="entry name" value="Mg/Co-transport_prot_CorA"/>
</dbReference>
<evidence type="ECO:0000256" key="1">
    <source>
        <dbReference type="ARBA" id="ARBA00004651"/>
    </source>
</evidence>
<dbReference type="OrthoDB" id="9803416at2"/>
<evidence type="ECO:0000256" key="3">
    <source>
        <dbReference type="ARBA" id="ARBA00022448"/>
    </source>
</evidence>
<evidence type="ECO:0000313" key="14">
    <source>
        <dbReference type="Proteomes" id="UP000190285"/>
    </source>
</evidence>
<dbReference type="Gene3D" id="1.20.58.340">
    <property type="entry name" value="Magnesium transport protein CorA, transmembrane region"/>
    <property type="match status" value="2"/>
</dbReference>
<evidence type="ECO:0000256" key="4">
    <source>
        <dbReference type="ARBA" id="ARBA00022475"/>
    </source>
</evidence>
<dbReference type="InterPro" id="IPR045861">
    <property type="entry name" value="CorA_cytoplasmic_dom"/>
</dbReference>
<keyword evidence="8 12" id="KW-0406">Ion transport</keyword>
<dbReference type="EMBL" id="FUZT01000004">
    <property type="protein sequence ID" value="SKC66128.1"/>
    <property type="molecule type" value="Genomic_DNA"/>
</dbReference>
<dbReference type="STRING" id="36842.SAMN02194393_02075"/>
<feature type="transmembrane region" description="Helical" evidence="12">
    <location>
        <begin position="254"/>
        <end position="277"/>
    </location>
</feature>
<keyword evidence="5 12" id="KW-0812">Transmembrane</keyword>
<comment type="similarity">
    <text evidence="2 12">Belongs to the CorA metal ion transporter (MIT) (TC 1.A.35) family.</text>
</comment>
<dbReference type="InterPro" id="IPR002523">
    <property type="entry name" value="MgTranspt_CorA/ZnTranspt_ZntB"/>
</dbReference>
<dbReference type="Gene3D" id="3.30.460.20">
    <property type="entry name" value="CorA soluble domain-like"/>
    <property type="match status" value="1"/>
</dbReference>
<evidence type="ECO:0000256" key="8">
    <source>
        <dbReference type="ARBA" id="ARBA00023065"/>
    </source>
</evidence>
<keyword evidence="4 12" id="KW-1003">Cell membrane</keyword>
<dbReference type="GO" id="GO:0015095">
    <property type="term" value="F:magnesium ion transmembrane transporter activity"/>
    <property type="evidence" value="ECO:0007669"/>
    <property type="project" value="UniProtKB-UniRule"/>
</dbReference>
<keyword evidence="9 12" id="KW-0472">Membrane</keyword>
<keyword evidence="3 12" id="KW-0813">Transport</keyword>
<dbReference type="Pfam" id="PF01544">
    <property type="entry name" value="CorA"/>
    <property type="match status" value="1"/>
</dbReference>
<keyword evidence="6 12" id="KW-0460">Magnesium</keyword>
<keyword evidence="7 12" id="KW-1133">Transmembrane helix</keyword>
<keyword evidence="14" id="KW-1185">Reference proteome</keyword>
<dbReference type="FunFam" id="1.20.58.340:FF:000004">
    <property type="entry name" value="Magnesium transport protein CorA"/>
    <property type="match status" value="1"/>
</dbReference>
<dbReference type="GO" id="GO:0005886">
    <property type="term" value="C:plasma membrane"/>
    <property type="evidence" value="ECO:0007669"/>
    <property type="project" value="UniProtKB-SubCell"/>
</dbReference>
<evidence type="ECO:0000256" key="11">
    <source>
        <dbReference type="ARBA" id="ARBA00045497"/>
    </source>
</evidence>
<dbReference type="GO" id="GO:0050897">
    <property type="term" value="F:cobalt ion binding"/>
    <property type="evidence" value="ECO:0007669"/>
    <property type="project" value="TreeGrafter"/>
</dbReference>
<accession>A0A1T5KS90</accession>
<dbReference type="InterPro" id="IPR045863">
    <property type="entry name" value="CorA_TM1_TM2"/>
</dbReference>
<sequence>MIRALGITKDLELINDISLKELNDPNIKWYWVDFDSPNEDEITVLSNSFNFHTLSIEDCLHFLQRPKVDNYDNYNFFVFHSLNQKTLGAEELDIFIGDNYIVTFHAAHLYEVDYVWEKVLSDKDILTKNHIYITYLIVNKIVTEYFPSVYKIEDTLNNLDSFAKYQSLNNLMNKVFDIRSDLLKLRRLINSMRDLLYSILNSTDFEAFEYSKLHFTDIYDHLLRLSEMIEANRDITADIRDSYLSISSDRMNRIMMFFTVITSIFIPLTFITGIYGMNFQYMPELEWRYGYFIVLSVMALISIIMFLWFKHKRWFKD</sequence>
<dbReference type="PANTHER" id="PTHR46494:SF1">
    <property type="entry name" value="CORA FAMILY METAL ION TRANSPORTER (EUROFUNG)"/>
    <property type="match status" value="1"/>
</dbReference>
<evidence type="ECO:0000256" key="12">
    <source>
        <dbReference type="RuleBase" id="RU362010"/>
    </source>
</evidence>
<name>A0A1T5KS90_9FIRM</name>
<proteinExistence type="inferred from homology"/>
<evidence type="ECO:0000256" key="10">
    <source>
        <dbReference type="ARBA" id="ARBA00034269"/>
    </source>
</evidence>
<comment type="function">
    <text evidence="11">Mediates influx of magnesium ions. Alternates between open and closed states. Activated by low cytoplasmic Mg(2+) levels. Inactive when cytoplasmic Mg(2+) levels are high.</text>
</comment>
<evidence type="ECO:0000256" key="9">
    <source>
        <dbReference type="ARBA" id="ARBA00023136"/>
    </source>
</evidence>
<reference evidence="13 14" key="1">
    <citation type="submission" date="2017-02" db="EMBL/GenBank/DDBJ databases">
        <authorList>
            <person name="Peterson S.W."/>
        </authorList>
    </citation>
    <scope>NUCLEOTIDE SEQUENCE [LARGE SCALE GENOMIC DNA]</scope>
    <source>
        <strain evidence="13 14">M1</strain>
    </source>
</reference>
<organism evidence="13 14">
    <name type="scientific">Maledivibacter halophilus</name>
    <dbReference type="NCBI Taxonomy" id="36842"/>
    <lineage>
        <taxon>Bacteria</taxon>
        <taxon>Bacillati</taxon>
        <taxon>Bacillota</taxon>
        <taxon>Clostridia</taxon>
        <taxon>Peptostreptococcales</taxon>
        <taxon>Caminicellaceae</taxon>
        <taxon>Maledivibacter</taxon>
    </lineage>
</organism>